<feature type="transmembrane region" description="Helical" evidence="1">
    <location>
        <begin position="57"/>
        <end position="76"/>
    </location>
</feature>
<keyword evidence="1" id="KW-0812">Transmembrane</keyword>
<keyword evidence="1" id="KW-0472">Membrane</keyword>
<dbReference type="Proteomes" id="UP000245383">
    <property type="component" value="Unassembled WGS sequence"/>
</dbReference>
<evidence type="ECO:0000313" key="3">
    <source>
        <dbReference type="Proteomes" id="UP000245383"/>
    </source>
</evidence>
<protein>
    <submittedName>
        <fullName evidence="2">Uncharacterized protein</fullName>
    </submittedName>
</protein>
<proteinExistence type="predicted"/>
<dbReference type="OrthoDB" id="5511684at2759"/>
<comment type="caution">
    <text evidence="2">The sequence shown here is derived from an EMBL/GenBank/DDBJ whole genome shotgun (WGS) entry which is preliminary data.</text>
</comment>
<keyword evidence="3" id="KW-1185">Reference proteome</keyword>
<evidence type="ECO:0000313" key="2">
    <source>
        <dbReference type="EMBL" id="PVU97287.1"/>
    </source>
</evidence>
<reference evidence="2 3" key="1">
    <citation type="journal article" date="2018" name="MBio">
        <title>Comparative Genomics Reveals the Core Gene Toolbox for the Fungus-Insect Symbiosis.</title>
        <authorList>
            <person name="Wang Y."/>
            <person name="Stata M."/>
            <person name="Wang W."/>
            <person name="Stajich J.E."/>
            <person name="White M.M."/>
            <person name="Moncalvo J.M."/>
        </authorList>
    </citation>
    <scope>NUCLEOTIDE SEQUENCE [LARGE SCALE GENOMIC DNA]</scope>
    <source>
        <strain evidence="2 3">SWE-8-4</strain>
    </source>
</reference>
<gene>
    <name evidence="2" type="ORF">BB561_000616</name>
</gene>
<name>A0A2T9YY91_9FUNG</name>
<keyword evidence="1" id="KW-1133">Transmembrane helix</keyword>
<dbReference type="Pfam" id="PF06522">
    <property type="entry name" value="B12D"/>
    <property type="match status" value="1"/>
</dbReference>
<evidence type="ECO:0000256" key="1">
    <source>
        <dbReference type="SAM" id="Phobius"/>
    </source>
</evidence>
<dbReference type="EMBL" id="MBFR01000014">
    <property type="protein sequence ID" value="PVU97287.1"/>
    <property type="molecule type" value="Genomic_DNA"/>
</dbReference>
<organism evidence="2 3">
    <name type="scientific">Smittium simulii</name>
    <dbReference type="NCBI Taxonomy" id="133385"/>
    <lineage>
        <taxon>Eukaryota</taxon>
        <taxon>Fungi</taxon>
        <taxon>Fungi incertae sedis</taxon>
        <taxon>Zoopagomycota</taxon>
        <taxon>Kickxellomycotina</taxon>
        <taxon>Harpellomycetes</taxon>
        <taxon>Harpellales</taxon>
        <taxon>Legeriomycetaceae</taxon>
        <taxon>Smittium</taxon>
    </lineage>
</organism>
<sequence>MGCDEIGKAADFNEKSSAVIKVPKNTQNANNYISINLLSPITMLSPAFKKTWLKPEVFPIIGILGFGLSFCSYHMYHKITGNDIVIDRNNPHPYLKSDKEHWPHYMAYPSGGTYGIADKKE</sequence>
<dbReference type="AlphaFoldDB" id="A0A2T9YY91"/>
<dbReference type="InterPro" id="IPR010530">
    <property type="entry name" value="B12D"/>
</dbReference>
<accession>A0A2T9YY91</accession>